<comment type="subcellular location">
    <subcellularLocation>
        <location evidence="1">Membrane</location>
        <topology evidence="1">Multi-pass membrane protein</topology>
    </subcellularLocation>
</comment>
<feature type="transmembrane region" description="Helical" evidence="6">
    <location>
        <begin position="228"/>
        <end position="248"/>
    </location>
</feature>
<feature type="transmembrane region" description="Helical" evidence="6">
    <location>
        <begin position="466"/>
        <end position="486"/>
    </location>
</feature>
<gene>
    <name evidence="7" type="ORF">C7M84_018378</name>
</gene>
<dbReference type="OrthoDB" id="6360984at2759"/>
<evidence type="ECO:0000256" key="4">
    <source>
        <dbReference type="ARBA" id="ARBA00023136"/>
    </source>
</evidence>
<proteinExistence type="predicted"/>
<feature type="region of interest" description="Disordered" evidence="5">
    <location>
        <begin position="848"/>
        <end position="894"/>
    </location>
</feature>
<evidence type="ECO:0008006" key="9">
    <source>
        <dbReference type="Google" id="ProtNLM"/>
    </source>
</evidence>
<feature type="transmembrane region" description="Helical" evidence="6">
    <location>
        <begin position="99"/>
        <end position="120"/>
    </location>
</feature>
<reference evidence="7 8" key="1">
    <citation type="submission" date="2018-04" db="EMBL/GenBank/DDBJ databases">
        <authorList>
            <person name="Zhang X."/>
            <person name="Yuan J."/>
            <person name="Li F."/>
            <person name="Xiang J."/>
        </authorList>
    </citation>
    <scope>NUCLEOTIDE SEQUENCE [LARGE SCALE GENOMIC DNA]</scope>
    <source>
        <tissue evidence="7">Muscle</tissue>
    </source>
</reference>
<evidence type="ECO:0000256" key="5">
    <source>
        <dbReference type="SAM" id="MobiDB-lite"/>
    </source>
</evidence>
<organism evidence="7 8">
    <name type="scientific">Penaeus vannamei</name>
    <name type="common">Whiteleg shrimp</name>
    <name type="synonym">Litopenaeus vannamei</name>
    <dbReference type="NCBI Taxonomy" id="6689"/>
    <lineage>
        <taxon>Eukaryota</taxon>
        <taxon>Metazoa</taxon>
        <taxon>Ecdysozoa</taxon>
        <taxon>Arthropoda</taxon>
        <taxon>Crustacea</taxon>
        <taxon>Multicrustacea</taxon>
        <taxon>Malacostraca</taxon>
        <taxon>Eumalacostraca</taxon>
        <taxon>Eucarida</taxon>
        <taxon>Decapoda</taxon>
        <taxon>Dendrobranchiata</taxon>
        <taxon>Penaeoidea</taxon>
        <taxon>Penaeidae</taxon>
        <taxon>Penaeus</taxon>
    </lineage>
</organism>
<dbReference type="Proteomes" id="UP000283509">
    <property type="component" value="Unassembled WGS sequence"/>
</dbReference>
<feature type="compositionally biased region" description="Basic and acidic residues" evidence="5">
    <location>
        <begin position="551"/>
        <end position="561"/>
    </location>
</feature>
<reference evidence="7 8" key="2">
    <citation type="submission" date="2019-01" db="EMBL/GenBank/DDBJ databases">
        <title>The decoding of complex shrimp genome reveals the adaptation for benthos swimmer, frequently molting mechanism and breeding impact on genome.</title>
        <authorList>
            <person name="Sun Y."/>
            <person name="Gao Y."/>
            <person name="Yu Y."/>
        </authorList>
    </citation>
    <scope>NUCLEOTIDE SEQUENCE [LARGE SCALE GENOMIC DNA]</scope>
    <source>
        <tissue evidence="7">Muscle</tissue>
    </source>
</reference>
<feature type="compositionally biased region" description="Polar residues" evidence="5">
    <location>
        <begin position="505"/>
        <end position="514"/>
    </location>
</feature>
<name>A0A3R7LT25_PENVA</name>
<dbReference type="EMBL" id="QCYY01003389">
    <property type="protein sequence ID" value="ROT63725.1"/>
    <property type="molecule type" value="Genomic_DNA"/>
</dbReference>
<evidence type="ECO:0000256" key="3">
    <source>
        <dbReference type="ARBA" id="ARBA00022989"/>
    </source>
</evidence>
<dbReference type="AlphaFoldDB" id="A0A3R7LT25"/>
<dbReference type="InterPro" id="IPR036259">
    <property type="entry name" value="MFS_trans_sf"/>
</dbReference>
<evidence type="ECO:0000313" key="8">
    <source>
        <dbReference type="Proteomes" id="UP000283509"/>
    </source>
</evidence>
<evidence type="ECO:0000256" key="2">
    <source>
        <dbReference type="ARBA" id="ARBA00022692"/>
    </source>
</evidence>
<keyword evidence="4 6" id="KW-0472">Membrane</keyword>
<dbReference type="InterPro" id="IPR011701">
    <property type="entry name" value="MFS"/>
</dbReference>
<accession>A0A3R7LT25</accession>
<dbReference type="PANTHER" id="PTHR23507">
    <property type="entry name" value="ZGC:174356"/>
    <property type="match status" value="1"/>
</dbReference>
<sequence length="894" mass="99957">MQVNQNKPGKDLQQGGGEMEDASTKGIFYRLTTGLGTALRLMTLEPVVFIDGACYWSMTVFMEVVQMEKICASNFGFSKEVCANLSAYNEENLQVQKQFSIFAFYNSIFFSIFPLLFVLFMGAWSDKYGRKIPLLVTVGCHVFWSGGYLLNTWQTAWPVEILYFVTFLGAVGGGPQGLLSSTIAYISDVTSVKSRTGRVSNTVSSWYLGGPLGLLVGAVAIQNVGVELALALVFASYVSIFIYIFFFIKESHGPFAEVKGVEESPIKKEDVTKLRMLVDLFSWRRVLESFKTALRKREGSARVILIALIVSNMIRRAARGFYMYSFVRRALSWDATDFSYWSSYRSLVSAVGSLILVPLLTRLISVSDPMLIVIGSLSIIGEYCCYGLIGGVATGFYIWLGPPAGLISNASIIAQKSMATKLVASSEKGRVSAVMAATQSLMPMVGYAMYAPIYRQTVEKFPAAQFFFGAGLATLIMITFLVIQLANVSYEKELADVEKKIPQNADDNTIQMKQKPTPENPAKKESTPKTDKREIKPPFADEPGRKSLSGGERERRQERSVRVNEYPRWQAYENSATDEEIRQLETVPLLIRLSERPHPRPPTERPHLRSLQIPHLRPPTDRPHLRSPTNRPHFDLLQIDLTFDLLQIDLTFDPLQIDLTFDLLQIDLTFDLLQRDLTFDTLQIDLTFDPLQIDLALRPTTDRPHHRPPTDRPHLRPLQIDLTFDPLQIDLTFDPLQIDLTFDPLQIDLALRPLQIDLTFDPLQIDLALRPLQIDLALALQIDLTFDPLQIDLTLDPLLNDTDYFHNFSAVAVLITYASVPSAEESYSPPTICSKRLRGVNEPECYKPLLEPPATQQSHNQRSMATAKSPGLGSTINGSQAESRGLAASTSAGS</sequence>
<keyword evidence="3 6" id="KW-1133">Transmembrane helix</keyword>
<comment type="caution">
    <text evidence="7">The sequence shown here is derived from an EMBL/GenBank/DDBJ whole genome shotgun (WGS) entry which is preliminary data.</text>
</comment>
<evidence type="ECO:0000256" key="1">
    <source>
        <dbReference type="ARBA" id="ARBA00004141"/>
    </source>
</evidence>
<feature type="compositionally biased region" description="Basic and acidic residues" evidence="5">
    <location>
        <begin position="521"/>
        <end position="536"/>
    </location>
</feature>
<feature type="transmembrane region" description="Helical" evidence="6">
    <location>
        <begin position="206"/>
        <end position="222"/>
    </location>
</feature>
<feature type="transmembrane region" description="Helical" evidence="6">
    <location>
        <begin position="372"/>
        <end position="400"/>
    </location>
</feature>
<dbReference type="GO" id="GO:0022857">
    <property type="term" value="F:transmembrane transporter activity"/>
    <property type="evidence" value="ECO:0007669"/>
    <property type="project" value="InterPro"/>
</dbReference>
<dbReference type="Gene3D" id="1.20.1250.20">
    <property type="entry name" value="MFS general substrate transporter like domains"/>
    <property type="match status" value="1"/>
</dbReference>
<feature type="transmembrane region" description="Helical" evidence="6">
    <location>
        <begin position="299"/>
        <end position="318"/>
    </location>
</feature>
<feature type="compositionally biased region" description="Polar residues" evidence="5">
    <location>
        <begin position="854"/>
        <end position="894"/>
    </location>
</feature>
<keyword evidence="2 6" id="KW-0812">Transmembrane</keyword>
<feature type="transmembrane region" description="Helical" evidence="6">
    <location>
        <begin position="431"/>
        <end position="454"/>
    </location>
</feature>
<evidence type="ECO:0000256" key="6">
    <source>
        <dbReference type="SAM" id="Phobius"/>
    </source>
</evidence>
<feature type="region of interest" description="Disordered" evidence="5">
    <location>
        <begin position="1"/>
        <end position="20"/>
    </location>
</feature>
<dbReference type="SUPFAM" id="SSF103473">
    <property type="entry name" value="MFS general substrate transporter"/>
    <property type="match status" value="1"/>
</dbReference>
<keyword evidence="8" id="KW-1185">Reference proteome</keyword>
<protein>
    <recommendedName>
        <fullName evidence="9">Proton-coupled folate transporter</fullName>
    </recommendedName>
</protein>
<evidence type="ECO:0000313" key="7">
    <source>
        <dbReference type="EMBL" id="ROT63725.1"/>
    </source>
</evidence>
<dbReference type="GO" id="GO:0016020">
    <property type="term" value="C:membrane"/>
    <property type="evidence" value="ECO:0007669"/>
    <property type="project" value="UniProtKB-SubCell"/>
</dbReference>
<feature type="transmembrane region" description="Helical" evidence="6">
    <location>
        <begin position="338"/>
        <end position="360"/>
    </location>
</feature>
<feature type="transmembrane region" description="Helical" evidence="6">
    <location>
        <begin position="162"/>
        <end position="186"/>
    </location>
</feature>
<dbReference type="Pfam" id="PF07690">
    <property type="entry name" value="MFS_1"/>
    <property type="match status" value="1"/>
</dbReference>
<dbReference type="PANTHER" id="PTHR23507:SF37">
    <property type="entry name" value="GH08173P"/>
    <property type="match status" value="1"/>
</dbReference>
<feature type="region of interest" description="Disordered" evidence="5">
    <location>
        <begin position="501"/>
        <end position="561"/>
    </location>
</feature>